<evidence type="ECO:0000256" key="1">
    <source>
        <dbReference type="SAM" id="MobiDB-lite"/>
    </source>
</evidence>
<feature type="region of interest" description="Disordered" evidence="1">
    <location>
        <begin position="269"/>
        <end position="460"/>
    </location>
</feature>
<sequence>MALLRFGDPSQRRPLLPRCLWLSALLHVWLVLMVGTEPAPERPGQGLWGRMEIALEGFGGRSPQGELEVAMPVWRDDSAPGQAATSRHGGRLRTQAPPPEAGPGAAEKGRFREQEVRSEEPVPDRPDAGPVPPPPAPEPAAEPAPEPVIRSALQPAPRAQTTATAIESLNTPQAPALQAAPARLEGLPEPAEEPVLRTLEAEPRPRPAVPREALVSPRLQANAAPLAPVAEALALPEPVEKTVVRTLEGAAATRPPVRTSMRREALVAPRLAASSPSLSAAPATPQDLPEAIERRTLEAATPARPRVARESLAAPRLTAPSSALSTAPATPQDLPEAIERRTLEAPAVARPQVVKESLGAPQLAPSTRELAPAPTAPVLSNLPDATDAARSAVTTPTPLPPQRGTPQGAPNPGLPPTPGSPDAGARVGHDVATAPSAAASAAPAPLNLSLPRPGAAGLRRGPGVLELLPALPKTKMEKAVEEANREDCRKAHADKGLLAVAPLVLDSLRNKGCKW</sequence>
<feature type="compositionally biased region" description="Low complexity" evidence="1">
    <location>
        <begin position="432"/>
        <end position="460"/>
    </location>
</feature>
<dbReference type="AlphaFoldDB" id="A0A840S472"/>
<accession>A0A840S472</accession>
<feature type="compositionally biased region" description="Low complexity" evidence="1">
    <location>
        <begin position="152"/>
        <end position="165"/>
    </location>
</feature>
<organism evidence="2 3">
    <name type="scientific">Inhella inkyongensis</name>
    <dbReference type="NCBI Taxonomy" id="392593"/>
    <lineage>
        <taxon>Bacteria</taxon>
        <taxon>Pseudomonadati</taxon>
        <taxon>Pseudomonadota</taxon>
        <taxon>Betaproteobacteria</taxon>
        <taxon>Burkholderiales</taxon>
        <taxon>Sphaerotilaceae</taxon>
        <taxon>Inhella</taxon>
    </lineage>
</organism>
<feature type="compositionally biased region" description="Low complexity" evidence="1">
    <location>
        <begin position="172"/>
        <end position="182"/>
    </location>
</feature>
<comment type="caution">
    <text evidence="2">The sequence shown here is derived from an EMBL/GenBank/DDBJ whole genome shotgun (WGS) entry which is preliminary data.</text>
</comment>
<evidence type="ECO:0000313" key="3">
    <source>
        <dbReference type="Proteomes" id="UP000554837"/>
    </source>
</evidence>
<feature type="compositionally biased region" description="Low complexity" evidence="1">
    <location>
        <begin position="317"/>
        <end position="331"/>
    </location>
</feature>
<protein>
    <submittedName>
        <fullName evidence="2">Uncharacterized protein</fullName>
    </submittedName>
</protein>
<dbReference type="OrthoDB" id="8878677at2"/>
<keyword evidence="3" id="KW-1185">Reference proteome</keyword>
<gene>
    <name evidence="2" type="ORF">HNQ51_002484</name>
</gene>
<feature type="compositionally biased region" description="Low complexity" evidence="1">
    <location>
        <begin position="269"/>
        <end position="283"/>
    </location>
</feature>
<evidence type="ECO:0000313" key="2">
    <source>
        <dbReference type="EMBL" id="MBB5205165.1"/>
    </source>
</evidence>
<reference evidence="2 3" key="1">
    <citation type="submission" date="2020-08" db="EMBL/GenBank/DDBJ databases">
        <title>Genomic Encyclopedia of Type Strains, Phase IV (KMG-IV): sequencing the most valuable type-strain genomes for metagenomic binning, comparative biology and taxonomic classification.</title>
        <authorList>
            <person name="Goeker M."/>
        </authorList>
    </citation>
    <scope>NUCLEOTIDE SEQUENCE [LARGE SCALE GENOMIC DNA]</scope>
    <source>
        <strain evidence="2 3">DSM 23958</strain>
    </source>
</reference>
<name>A0A840S472_9BURK</name>
<dbReference type="RefSeq" id="WP_138854824.1">
    <property type="nucleotide sequence ID" value="NZ_CP040709.1"/>
</dbReference>
<dbReference type="Proteomes" id="UP000554837">
    <property type="component" value="Unassembled WGS sequence"/>
</dbReference>
<dbReference type="EMBL" id="JACHHO010000003">
    <property type="protein sequence ID" value="MBB5205165.1"/>
    <property type="molecule type" value="Genomic_DNA"/>
</dbReference>
<feature type="compositionally biased region" description="Pro residues" evidence="1">
    <location>
        <begin position="129"/>
        <end position="146"/>
    </location>
</feature>
<feature type="compositionally biased region" description="Basic and acidic residues" evidence="1">
    <location>
        <begin position="107"/>
        <end position="127"/>
    </location>
</feature>
<feature type="region of interest" description="Disordered" evidence="1">
    <location>
        <begin position="77"/>
        <end position="192"/>
    </location>
</feature>
<proteinExistence type="predicted"/>